<organism evidence="2 3">
    <name type="scientific">Pseudonocardia spirodelae</name>
    <dbReference type="NCBI Taxonomy" id="3133431"/>
    <lineage>
        <taxon>Bacteria</taxon>
        <taxon>Bacillati</taxon>
        <taxon>Actinomycetota</taxon>
        <taxon>Actinomycetes</taxon>
        <taxon>Pseudonocardiales</taxon>
        <taxon>Pseudonocardiaceae</taxon>
        <taxon>Pseudonocardia</taxon>
    </lineage>
</organism>
<dbReference type="EMBL" id="JBBJUP010000022">
    <property type="protein sequence ID" value="MEJ8281735.1"/>
    <property type="molecule type" value="Genomic_DNA"/>
</dbReference>
<protein>
    <submittedName>
        <fullName evidence="2">IS481 family transposase</fullName>
    </submittedName>
</protein>
<dbReference type="SUPFAM" id="SSF46689">
    <property type="entry name" value="Homeodomain-like"/>
    <property type="match status" value="1"/>
</dbReference>
<dbReference type="InterPro" id="IPR012337">
    <property type="entry name" value="RNaseH-like_sf"/>
</dbReference>
<keyword evidence="3" id="KW-1185">Reference proteome</keyword>
<dbReference type="InterPro" id="IPR036388">
    <property type="entry name" value="WH-like_DNA-bd_sf"/>
</dbReference>
<dbReference type="InterPro" id="IPR036397">
    <property type="entry name" value="RNaseH_sf"/>
</dbReference>
<evidence type="ECO:0000259" key="1">
    <source>
        <dbReference type="PROSITE" id="PS50994"/>
    </source>
</evidence>
<dbReference type="InterPro" id="IPR001584">
    <property type="entry name" value="Integrase_cat-core"/>
</dbReference>
<accession>A0ABU8TEB1</accession>
<dbReference type="RefSeq" id="WP_340294400.1">
    <property type="nucleotide sequence ID" value="NZ_JBBJUP010000022.1"/>
</dbReference>
<dbReference type="SUPFAM" id="SSF53098">
    <property type="entry name" value="Ribonuclease H-like"/>
    <property type="match status" value="1"/>
</dbReference>
<sequence length="324" mass="37130">MAHRNARLTPYARRLLVERFLAGWPAARIAEQLGVSRATVYKWIRRYRAEGWTGLMDRSSRPHRCPTRTDTEVENRVLELRRSRHRGPVFLAGELGLVASTVGRILHRHQVAPLAATDPITGAPVRQRRGGRRYQRSRPGELLHIDVKKLGRIPDGGGWRLHGRDGAAMVAQRHKKTPTGYDFLHVAVDDHSRVAYIEALPDEREPTCAQFLHRAATWFHHQGVQIERVLTDNAMAYRRGRTWAQVCVGLGIRRRFIRPGCPWQNGKVERLNRTLLTEFAYARPWTSNTERRAALDDWTRHYNTERAHSALGGRPPISRLPSTT</sequence>
<dbReference type="PROSITE" id="PS50994">
    <property type="entry name" value="INTEGRASE"/>
    <property type="match status" value="1"/>
</dbReference>
<dbReference type="InterPro" id="IPR009057">
    <property type="entry name" value="Homeodomain-like_sf"/>
</dbReference>
<proteinExistence type="predicted"/>
<dbReference type="Pfam" id="PF13683">
    <property type="entry name" value="rve_3"/>
    <property type="match status" value="1"/>
</dbReference>
<dbReference type="Proteomes" id="UP001364211">
    <property type="component" value="Unassembled WGS sequence"/>
</dbReference>
<dbReference type="PANTHER" id="PTHR35004:SF7">
    <property type="entry name" value="INTEGRASE PROTEIN"/>
    <property type="match status" value="1"/>
</dbReference>
<dbReference type="NCBIfam" id="NF033577">
    <property type="entry name" value="transpos_IS481"/>
    <property type="match status" value="1"/>
</dbReference>
<dbReference type="Pfam" id="PF13011">
    <property type="entry name" value="LZ_Tnp_IS481"/>
    <property type="match status" value="1"/>
</dbReference>
<evidence type="ECO:0000313" key="3">
    <source>
        <dbReference type="Proteomes" id="UP001364211"/>
    </source>
</evidence>
<feature type="domain" description="Integrase catalytic" evidence="1">
    <location>
        <begin position="135"/>
        <end position="324"/>
    </location>
</feature>
<gene>
    <name evidence="2" type="ORF">WJX68_22560</name>
</gene>
<dbReference type="Gene3D" id="3.30.420.10">
    <property type="entry name" value="Ribonuclease H-like superfamily/Ribonuclease H"/>
    <property type="match status" value="1"/>
</dbReference>
<dbReference type="PANTHER" id="PTHR35004">
    <property type="entry name" value="TRANSPOSASE RV3428C-RELATED"/>
    <property type="match status" value="1"/>
</dbReference>
<dbReference type="InterPro" id="IPR047656">
    <property type="entry name" value="IS481-like_transpos"/>
</dbReference>
<comment type="caution">
    <text evidence="2">The sequence shown here is derived from an EMBL/GenBank/DDBJ whole genome shotgun (WGS) entry which is preliminary data.</text>
</comment>
<dbReference type="InterPro" id="IPR024967">
    <property type="entry name" value="DNA-bd_IS481-type"/>
</dbReference>
<reference evidence="2 3" key="1">
    <citation type="submission" date="2024-03" db="EMBL/GenBank/DDBJ databases">
        <title>Draft genome sequence of Pseudonocardia sp. DW16-2.</title>
        <authorList>
            <person name="Duangmal K."/>
        </authorList>
    </citation>
    <scope>NUCLEOTIDE SEQUENCE [LARGE SCALE GENOMIC DNA]</scope>
    <source>
        <strain evidence="2 3">DW16-2</strain>
    </source>
</reference>
<evidence type="ECO:0000313" key="2">
    <source>
        <dbReference type="EMBL" id="MEJ8281735.1"/>
    </source>
</evidence>
<name>A0ABU8TEB1_9PSEU</name>
<dbReference type="Gene3D" id="1.10.10.10">
    <property type="entry name" value="Winged helix-like DNA-binding domain superfamily/Winged helix DNA-binding domain"/>
    <property type="match status" value="1"/>
</dbReference>